<reference evidence="2" key="1">
    <citation type="journal article" date="2015" name="Nature">
        <title>Complex archaea that bridge the gap between prokaryotes and eukaryotes.</title>
        <authorList>
            <person name="Spang A."/>
            <person name="Saw J.H."/>
            <person name="Jorgensen S.L."/>
            <person name="Zaremba-Niedzwiedzka K."/>
            <person name="Martijn J."/>
            <person name="Lind A.E."/>
            <person name="van Eijk R."/>
            <person name="Schleper C."/>
            <person name="Guy L."/>
            <person name="Ettema T.J."/>
        </authorList>
    </citation>
    <scope>NUCLEOTIDE SEQUENCE</scope>
</reference>
<dbReference type="InterPro" id="IPR042176">
    <property type="entry name" value="Pantoate_ligase_C"/>
</dbReference>
<dbReference type="AlphaFoldDB" id="A0A0F9A2L2"/>
<feature type="region of interest" description="Disordered" evidence="1">
    <location>
        <begin position="1"/>
        <end position="21"/>
    </location>
</feature>
<dbReference type="Gene3D" id="3.30.1300.10">
    <property type="entry name" value="Pantoate-beta-alanine ligase, C-terminal domain"/>
    <property type="match status" value="1"/>
</dbReference>
<proteinExistence type="predicted"/>
<dbReference type="EMBL" id="LAZR01044815">
    <property type="protein sequence ID" value="KKL03725.1"/>
    <property type="molecule type" value="Genomic_DNA"/>
</dbReference>
<feature type="non-terminal residue" evidence="2">
    <location>
        <position position="1"/>
    </location>
</feature>
<evidence type="ECO:0000256" key="1">
    <source>
        <dbReference type="SAM" id="MobiDB-lite"/>
    </source>
</evidence>
<name>A0A0F9A2L2_9ZZZZ</name>
<accession>A0A0F9A2L2</accession>
<gene>
    <name evidence="2" type="ORF">LCGC14_2623220</name>
</gene>
<evidence type="ECO:0000313" key="2">
    <source>
        <dbReference type="EMBL" id="KKL03725.1"/>
    </source>
</evidence>
<organism evidence="2">
    <name type="scientific">marine sediment metagenome</name>
    <dbReference type="NCBI Taxonomy" id="412755"/>
    <lineage>
        <taxon>unclassified sequences</taxon>
        <taxon>metagenomes</taxon>
        <taxon>ecological metagenomes</taxon>
    </lineage>
</organism>
<sequence length="107" mass="11439">RNQFLSEEERTAAGAVPRALEAAERRVKEGETSAEKIVEAMNAANAELLVKNNIEDALRTAGRHLGQVAGKAGGALDAAIAALDRAALEAEEEQLATELMELQEQKE</sequence>
<protein>
    <submittedName>
        <fullName evidence="2">Uncharacterized protein</fullName>
    </submittedName>
</protein>
<comment type="caution">
    <text evidence="2">The sequence shown here is derived from an EMBL/GenBank/DDBJ whole genome shotgun (WGS) entry which is preliminary data.</text>
</comment>